<evidence type="ECO:0000256" key="1">
    <source>
        <dbReference type="SAM" id="Phobius"/>
    </source>
</evidence>
<dbReference type="PANTHER" id="PTHR19328:SF53">
    <property type="entry name" value="MEMBRANE PROTEIN"/>
    <property type="match status" value="1"/>
</dbReference>
<evidence type="ECO:0000313" key="4">
    <source>
        <dbReference type="Proteomes" id="UP000654345"/>
    </source>
</evidence>
<gene>
    <name evidence="3" type="ORF">KSB_23400</name>
</gene>
<dbReference type="PANTHER" id="PTHR19328">
    <property type="entry name" value="HEDGEHOG-INTERACTING PROTEIN"/>
    <property type="match status" value="1"/>
</dbReference>
<dbReference type="InterPro" id="IPR011042">
    <property type="entry name" value="6-blade_b-propeller_TolB-like"/>
</dbReference>
<dbReference type="Pfam" id="PF22807">
    <property type="entry name" value="TrAA12"/>
    <property type="match status" value="2"/>
</dbReference>
<dbReference type="EMBL" id="BNJG01000001">
    <property type="protein sequence ID" value="GHO53865.1"/>
    <property type="molecule type" value="Genomic_DNA"/>
</dbReference>
<keyword evidence="4" id="KW-1185">Reference proteome</keyword>
<organism evidence="3 4">
    <name type="scientific">Ktedonobacter robiniae</name>
    <dbReference type="NCBI Taxonomy" id="2778365"/>
    <lineage>
        <taxon>Bacteria</taxon>
        <taxon>Bacillati</taxon>
        <taxon>Chloroflexota</taxon>
        <taxon>Ktedonobacteria</taxon>
        <taxon>Ktedonobacterales</taxon>
        <taxon>Ktedonobacteraceae</taxon>
        <taxon>Ktedonobacter</taxon>
    </lineage>
</organism>
<feature type="domain" description="Pyrroloquinoline quinone-dependent pyranose dehydrogenase beta-propeller" evidence="2">
    <location>
        <begin position="65"/>
        <end position="258"/>
    </location>
</feature>
<proteinExistence type="predicted"/>
<keyword evidence="1" id="KW-1133">Transmembrane helix</keyword>
<dbReference type="Gene3D" id="2.120.10.30">
    <property type="entry name" value="TolB, C-terminal domain"/>
    <property type="match status" value="1"/>
</dbReference>
<sequence length="410" mass="44276">MDTSEKNLPAAGKRGGLRPWHIALIVGLILLLIGGGILASKWRTIDSLLTGTHYVGGDAATVPLTLPPGFHASAFYSGLSGPRMITFSPDGTIFVAERYAKSIIALPDRDHSGKASERIVVVSGLDDPTSLDFHAGQLYVGEGSRVTRFTLDKDYKVTERKVIVPNLPVGGNHSTRTVLVGPDNYLYVSIGSTCNNCVEQNPQRATVWRYNLDGNNGRLYARGLRNAVGLSINPWNQQIWVTNNGRDLLGDDVPPETVYHLVDGANYGWPYCHAGNIIDPDLGNSDSCKGVTQPLVRMQAHSAPLGLAFYDAQQQGQSPQGAKAFPQQYQGLFVAFHGSWNRSVPTGYKVVFIPLTAHGQVAGKAQDFATGFLKGNDASGRPVGLAVGPDHALYVSDDKDGTIYRIWYTG</sequence>
<dbReference type="RefSeq" id="WP_201370640.1">
    <property type="nucleotide sequence ID" value="NZ_BNJG01000001.1"/>
</dbReference>
<dbReference type="InterPro" id="IPR011041">
    <property type="entry name" value="Quinoprot_gluc/sorb_DH_b-prop"/>
</dbReference>
<dbReference type="SUPFAM" id="SSF50952">
    <property type="entry name" value="Soluble quinoprotein glucose dehydrogenase"/>
    <property type="match status" value="1"/>
</dbReference>
<dbReference type="Proteomes" id="UP000654345">
    <property type="component" value="Unassembled WGS sequence"/>
</dbReference>
<comment type="caution">
    <text evidence="3">The sequence shown here is derived from an EMBL/GenBank/DDBJ whole genome shotgun (WGS) entry which is preliminary data.</text>
</comment>
<accession>A0ABQ3UMF5</accession>
<name>A0ABQ3UMF5_9CHLR</name>
<dbReference type="InterPro" id="IPR054539">
    <property type="entry name" value="Beta-prop_PDH"/>
</dbReference>
<keyword evidence="1" id="KW-0472">Membrane</keyword>
<evidence type="ECO:0000313" key="3">
    <source>
        <dbReference type="EMBL" id="GHO53865.1"/>
    </source>
</evidence>
<evidence type="ECO:0000259" key="2">
    <source>
        <dbReference type="Pfam" id="PF22807"/>
    </source>
</evidence>
<protein>
    <submittedName>
        <fullName evidence="3">L-sorbosone dehydrogenase</fullName>
    </submittedName>
</protein>
<feature type="transmembrane region" description="Helical" evidence="1">
    <location>
        <begin position="20"/>
        <end position="39"/>
    </location>
</feature>
<keyword evidence="1" id="KW-0812">Transmembrane</keyword>
<reference evidence="3 4" key="1">
    <citation type="journal article" date="2021" name="Int. J. Syst. Evol. Microbiol.">
        <title>Reticulibacter mediterranei gen. nov., sp. nov., within the new family Reticulibacteraceae fam. nov., and Ktedonospora formicarum gen. nov., sp. nov., Ktedonobacter robiniae sp. nov., Dictyobacter formicarum sp. nov. and Dictyobacter arantiisoli sp. nov., belonging to the class Ktedonobacteria.</title>
        <authorList>
            <person name="Yabe S."/>
            <person name="Zheng Y."/>
            <person name="Wang C.M."/>
            <person name="Sakai Y."/>
            <person name="Abe K."/>
            <person name="Yokota A."/>
            <person name="Donadio S."/>
            <person name="Cavaletti L."/>
            <person name="Monciardini P."/>
        </authorList>
    </citation>
    <scope>NUCLEOTIDE SEQUENCE [LARGE SCALE GENOMIC DNA]</scope>
    <source>
        <strain evidence="3 4">SOSP1-30</strain>
    </source>
</reference>
<feature type="domain" description="Pyrroloquinoline quinone-dependent pyranose dehydrogenase beta-propeller" evidence="2">
    <location>
        <begin position="285"/>
        <end position="406"/>
    </location>
</feature>